<protein>
    <submittedName>
        <fullName evidence="1">ANR family transcriptional regulator</fullName>
    </submittedName>
</protein>
<comment type="caution">
    <text evidence="1">The sequence shown here is derived from an EMBL/GenBank/DDBJ whole genome shotgun (WGS) entry which is preliminary data.</text>
</comment>
<dbReference type="EMBL" id="JACXBF010000058">
    <property type="protein sequence ID" value="MBD2799228.1"/>
    <property type="molecule type" value="Genomic_DNA"/>
</dbReference>
<dbReference type="Proteomes" id="UP001193920">
    <property type="component" value="Unassembled WGS sequence"/>
</dbReference>
<evidence type="ECO:0000313" key="1">
    <source>
        <dbReference type="EMBL" id="MBD2799228.1"/>
    </source>
</evidence>
<organism evidence="1">
    <name type="scientific">Xenorhabdus szentirmaii</name>
    <dbReference type="NCBI Taxonomy" id="290112"/>
    <lineage>
        <taxon>Bacteria</taxon>
        <taxon>Pseudomonadati</taxon>
        <taxon>Pseudomonadota</taxon>
        <taxon>Gammaproteobacteria</taxon>
        <taxon>Enterobacterales</taxon>
        <taxon>Morganellaceae</taxon>
        <taxon>Xenorhabdus</taxon>
    </lineage>
</organism>
<reference evidence="1" key="2">
    <citation type="journal article" date="2024" name="Toxins">
        <title>Genome Sequence Analysis of Native Xenorhabdus Strains Isolated from Entomopathogenic Nematodes in Argentina.</title>
        <authorList>
            <person name="Palma L."/>
            <person name="Frizzo L."/>
            <person name="Kaiser S."/>
            <person name="Berry C."/>
            <person name="Caballero P."/>
            <person name="Bode H.B."/>
            <person name="Del Valle E.E."/>
        </authorList>
    </citation>
    <scope>NUCLEOTIDE SEQUENCE</scope>
    <source>
        <strain evidence="1">M</strain>
    </source>
</reference>
<name>A0AAW3YSH3_9GAMM</name>
<sequence>MTNKTYLELANTAIQKEKEENYELAAVYWGKAKNVATSLNAQLWSEYRQEHNEKRHSLHHRYEETIKTQKENRRIAAVNKRTAEVLESHLENHTEINNWKQKFQQAEVNNDSI</sequence>
<reference evidence="1" key="1">
    <citation type="submission" date="2020-09" db="EMBL/GenBank/DDBJ databases">
        <authorList>
            <person name="Palma L."/>
            <person name="Caballero P."/>
            <person name="Berry C."/>
            <person name="Del Valle E."/>
        </authorList>
    </citation>
    <scope>NUCLEOTIDE SEQUENCE</scope>
    <source>
        <strain evidence="1">M</strain>
    </source>
</reference>
<dbReference type="RefSeq" id="WP_323868284.1">
    <property type="nucleotide sequence ID" value="NZ_JACXBF010000058.1"/>
</dbReference>
<gene>
    <name evidence="1" type="ORF">ID854_01805</name>
</gene>
<dbReference type="NCBIfam" id="NF033650">
    <property type="entry name" value="ANR_neg_reg"/>
    <property type="match status" value="1"/>
</dbReference>
<accession>A0AAW3YSH3</accession>
<proteinExistence type="predicted"/>
<dbReference type="AlphaFoldDB" id="A0AAW3YSH3"/>
<dbReference type="InterPro" id="IPR047666">
    <property type="entry name" value="ANR_neg_reg"/>
</dbReference>